<reference evidence="1 2" key="1">
    <citation type="journal article" date="2012" name="J. Bacteriol.">
        <title>Complete genome sequence of strain 1860, a crenarchaeon of the genus pyrobaculum able to grow with various electron acceptors.</title>
        <authorList>
            <person name="Mardanov A.V."/>
            <person name="Gumerov V.M."/>
            <person name="Slobodkina G.B."/>
            <person name="Beletsky A.V."/>
            <person name="Bonch-Osmolovskaya E.A."/>
            <person name="Ravin N.V."/>
            <person name="Skryabin K.G."/>
        </authorList>
    </citation>
    <scope>NUCLEOTIDE SEQUENCE [LARGE SCALE GENOMIC DNA]</scope>
    <source>
        <strain evidence="1 2">1860</strain>
    </source>
</reference>
<gene>
    <name evidence="1" type="ORF">P186_0573</name>
</gene>
<sequence>MAAQTLLALEWLVRTGRAKRASTIRLRRVKNKVYAVFTYEVEPEPPREPEAVIVFDVNENTVVAAKVDLIAAVDRVARWKRMDPAPHIHLHL</sequence>
<keyword evidence="2" id="KW-1185">Reference proteome</keyword>
<dbReference type="Proteomes" id="UP000005867">
    <property type="component" value="Chromosome"/>
</dbReference>
<dbReference type="GeneID" id="43500875"/>
<dbReference type="HOGENOM" id="CLU_2406475_0_0_2"/>
<dbReference type="RefSeq" id="WP_014287853.1">
    <property type="nucleotide sequence ID" value="NC_016645.1"/>
</dbReference>
<dbReference type="BioCyc" id="PSP1104324:GJSN-563-MONOMER"/>
<organism evidence="1 2">
    <name type="scientific">Pyrobaculum ferrireducens</name>
    <dbReference type="NCBI Taxonomy" id="1104324"/>
    <lineage>
        <taxon>Archaea</taxon>
        <taxon>Thermoproteota</taxon>
        <taxon>Thermoprotei</taxon>
        <taxon>Thermoproteales</taxon>
        <taxon>Thermoproteaceae</taxon>
        <taxon>Pyrobaculum</taxon>
    </lineage>
</organism>
<dbReference type="AlphaFoldDB" id="G7VHC2"/>
<accession>G7VHC2</accession>
<evidence type="ECO:0000313" key="2">
    <source>
        <dbReference type="Proteomes" id="UP000005867"/>
    </source>
</evidence>
<name>G7VHC2_9CREN</name>
<dbReference type="KEGG" id="pyr:P186_0573"/>
<evidence type="ECO:0000313" key="1">
    <source>
        <dbReference type="EMBL" id="AET32025.1"/>
    </source>
</evidence>
<dbReference type="STRING" id="1104324.P186_0573"/>
<dbReference type="EMBL" id="CP003098">
    <property type="protein sequence ID" value="AET32025.1"/>
    <property type="molecule type" value="Genomic_DNA"/>
</dbReference>
<protein>
    <submittedName>
        <fullName evidence="1">Uncharacterized protein</fullName>
    </submittedName>
</protein>
<proteinExistence type="predicted"/>